<reference evidence="1" key="1">
    <citation type="journal article" date="2015" name="Nature">
        <title>Complex archaea that bridge the gap between prokaryotes and eukaryotes.</title>
        <authorList>
            <person name="Spang A."/>
            <person name="Saw J.H."/>
            <person name="Jorgensen S.L."/>
            <person name="Zaremba-Niedzwiedzka K."/>
            <person name="Martijn J."/>
            <person name="Lind A.E."/>
            <person name="van Eijk R."/>
            <person name="Schleper C."/>
            <person name="Guy L."/>
            <person name="Ettema T.J."/>
        </authorList>
    </citation>
    <scope>NUCLEOTIDE SEQUENCE</scope>
</reference>
<organism evidence="1">
    <name type="scientific">marine sediment metagenome</name>
    <dbReference type="NCBI Taxonomy" id="412755"/>
    <lineage>
        <taxon>unclassified sequences</taxon>
        <taxon>metagenomes</taxon>
        <taxon>ecological metagenomes</taxon>
    </lineage>
</organism>
<proteinExistence type="predicted"/>
<accession>A0A0F9BM55</accession>
<name>A0A0F9BM55_9ZZZZ</name>
<sequence>MPLITGPTLDELAKELTAWYIKTRELLIQALEEGYPYGSAPLTPREQIDRFISMTPEDWQDLTAKLIDRHRGKPDAEALARKDLEEYINKMNSMAFSRRGV</sequence>
<gene>
    <name evidence="1" type="ORF">LCGC14_2430440</name>
</gene>
<dbReference type="AlphaFoldDB" id="A0A0F9BM55"/>
<evidence type="ECO:0000313" key="1">
    <source>
        <dbReference type="EMBL" id="KKL22934.1"/>
    </source>
</evidence>
<dbReference type="EMBL" id="LAZR01037158">
    <property type="protein sequence ID" value="KKL22934.1"/>
    <property type="molecule type" value="Genomic_DNA"/>
</dbReference>
<comment type="caution">
    <text evidence="1">The sequence shown here is derived from an EMBL/GenBank/DDBJ whole genome shotgun (WGS) entry which is preliminary data.</text>
</comment>
<protein>
    <submittedName>
        <fullName evidence="1">Uncharacterized protein</fullName>
    </submittedName>
</protein>